<proteinExistence type="predicted"/>
<keyword evidence="1" id="KW-0472">Membrane</keyword>
<feature type="transmembrane region" description="Helical" evidence="1">
    <location>
        <begin position="48"/>
        <end position="74"/>
    </location>
</feature>
<evidence type="ECO:0000256" key="1">
    <source>
        <dbReference type="SAM" id="Phobius"/>
    </source>
</evidence>
<accession>A0A9Q1MNQ7</accession>
<evidence type="ECO:0000313" key="3">
    <source>
        <dbReference type="Proteomes" id="UP001152561"/>
    </source>
</evidence>
<gene>
    <name evidence="2" type="ORF">K7X08_011580</name>
</gene>
<sequence length="75" mass="8020">MPTDFAAFSALRKSLQAIITCHSPDSPIAFAVASPKPEEAPVIITLPFLRVFFCLEVDWVIAGVVAAVCALIGFK</sequence>
<name>A0A9Q1MNQ7_9SOLA</name>
<dbReference type="AlphaFoldDB" id="A0A9Q1MNQ7"/>
<evidence type="ECO:0000313" key="2">
    <source>
        <dbReference type="EMBL" id="KAJ8562289.1"/>
    </source>
</evidence>
<keyword evidence="3" id="KW-1185">Reference proteome</keyword>
<dbReference type="EMBL" id="JAJAGQ010000005">
    <property type="protein sequence ID" value="KAJ8562289.1"/>
    <property type="molecule type" value="Genomic_DNA"/>
</dbReference>
<comment type="caution">
    <text evidence="2">The sequence shown here is derived from an EMBL/GenBank/DDBJ whole genome shotgun (WGS) entry which is preliminary data.</text>
</comment>
<protein>
    <submittedName>
        <fullName evidence="2">Uncharacterized protein</fullName>
    </submittedName>
</protein>
<keyword evidence="1" id="KW-1133">Transmembrane helix</keyword>
<dbReference type="OrthoDB" id="10455902at2759"/>
<keyword evidence="1" id="KW-0812">Transmembrane</keyword>
<organism evidence="2 3">
    <name type="scientific">Anisodus acutangulus</name>
    <dbReference type="NCBI Taxonomy" id="402998"/>
    <lineage>
        <taxon>Eukaryota</taxon>
        <taxon>Viridiplantae</taxon>
        <taxon>Streptophyta</taxon>
        <taxon>Embryophyta</taxon>
        <taxon>Tracheophyta</taxon>
        <taxon>Spermatophyta</taxon>
        <taxon>Magnoliopsida</taxon>
        <taxon>eudicotyledons</taxon>
        <taxon>Gunneridae</taxon>
        <taxon>Pentapetalae</taxon>
        <taxon>asterids</taxon>
        <taxon>lamiids</taxon>
        <taxon>Solanales</taxon>
        <taxon>Solanaceae</taxon>
        <taxon>Solanoideae</taxon>
        <taxon>Hyoscyameae</taxon>
        <taxon>Anisodus</taxon>
    </lineage>
</organism>
<reference evidence="3" key="1">
    <citation type="journal article" date="2023" name="Proc. Natl. Acad. Sci. U.S.A.">
        <title>Genomic and structural basis for evolution of tropane alkaloid biosynthesis.</title>
        <authorList>
            <person name="Wanga Y.-J."/>
            <person name="Taina T."/>
            <person name="Yua J.-Y."/>
            <person name="Lia J."/>
            <person name="Xua B."/>
            <person name="Chenc J."/>
            <person name="D'Auriad J.C."/>
            <person name="Huanga J.-P."/>
            <person name="Huanga S.-X."/>
        </authorList>
    </citation>
    <scope>NUCLEOTIDE SEQUENCE [LARGE SCALE GENOMIC DNA]</scope>
    <source>
        <strain evidence="3">cv. KIB-2019</strain>
    </source>
</reference>
<dbReference type="Proteomes" id="UP001152561">
    <property type="component" value="Unassembled WGS sequence"/>
</dbReference>